<evidence type="ECO:0000313" key="4">
    <source>
        <dbReference type="EMBL" id="KAJ8872172.1"/>
    </source>
</evidence>
<feature type="compositionally biased region" description="Basic and acidic residues" evidence="2">
    <location>
        <begin position="14"/>
        <end position="23"/>
    </location>
</feature>
<keyword evidence="5" id="KW-1185">Reference proteome</keyword>
<sequence length="120" mass="13803">MNVSKTCVPQTIAKYRENSEVHDRRHSGRPKATSPRDDRVLARVAEQNRNASVPVLTSRLQEICGKKVSAMTVSRRLRTQGLYPYMAVRKPLQTAVSRESRRIWWEILRDGETEKGAVQR</sequence>
<accession>A0ABQ9GJJ0</accession>
<evidence type="ECO:0000256" key="1">
    <source>
        <dbReference type="ARBA" id="ARBA00004123"/>
    </source>
</evidence>
<dbReference type="Proteomes" id="UP001159363">
    <property type="component" value="Chromosome 10"/>
</dbReference>
<gene>
    <name evidence="4" type="ORF">PR048_025774</name>
</gene>
<dbReference type="SUPFAM" id="SSF46689">
    <property type="entry name" value="Homeodomain-like"/>
    <property type="match status" value="1"/>
</dbReference>
<comment type="caution">
    <text evidence="4">The sequence shown here is derived from an EMBL/GenBank/DDBJ whole genome shotgun (WGS) entry which is preliminary data.</text>
</comment>
<evidence type="ECO:0000256" key="2">
    <source>
        <dbReference type="SAM" id="MobiDB-lite"/>
    </source>
</evidence>
<dbReference type="InterPro" id="IPR002492">
    <property type="entry name" value="Transposase_Tc1-like"/>
</dbReference>
<proteinExistence type="predicted"/>
<evidence type="ECO:0000313" key="5">
    <source>
        <dbReference type="Proteomes" id="UP001159363"/>
    </source>
</evidence>
<comment type="subcellular location">
    <subcellularLocation>
        <location evidence="1">Nucleus</location>
    </subcellularLocation>
</comment>
<feature type="domain" description="Transposase Tc1-like" evidence="3">
    <location>
        <begin position="38"/>
        <end position="101"/>
    </location>
</feature>
<protein>
    <recommendedName>
        <fullName evidence="3">Transposase Tc1-like domain-containing protein</fullName>
    </recommendedName>
</protein>
<dbReference type="Pfam" id="PF01498">
    <property type="entry name" value="HTH_Tnp_Tc3_2"/>
    <property type="match status" value="1"/>
</dbReference>
<dbReference type="EMBL" id="JARBHB010000011">
    <property type="protein sequence ID" value="KAJ8872172.1"/>
    <property type="molecule type" value="Genomic_DNA"/>
</dbReference>
<evidence type="ECO:0000259" key="3">
    <source>
        <dbReference type="Pfam" id="PF01498"/>
    </source>
</evidence>
<reference evidence="4 5" key="1">
    <citation type="submission" date="2023-02" db="EMBL/GenBank/DDBJ databases">
        <title>LHISI_Scaffold_Assembly.</title>
        <authorList>
            <person name="Stuart O.P."/>
            <person name="Cleave R."/>
            <person name="Magrath M.J.L."/>
            <person name="Mikheyev A.S."/>
        </authorList>
    </citation>
    <scope>NUCLEOTIDE SEQUENCE [LARGE SCALE GENOMIC DNA]</scope>
    <source>
        <strain evidence="4">Daus_M_001</strain>
        <tissue evidence="4">Leg muscle</tissue>
    </source>
</reference>
<feature type="region of interest" description="Disordered" evidence="2">
    <location>
        <begin position="1"/>
        <end position="37"/>
    </location>
</feature>
<organism evidence="4 5">
    <name type="scientific">Dryococelus australis</name>
    <dbReference type="NCBI Taxonomy" id="614101"/>
    <lineage>
        <taxon>Eukaryota</taxon>
        <taxon>Metazoa</taxon>
        <taxon>Ecdysozoa</taxon>
        <taxon>Arthropoda</taxon>
        <taxon>Hexapoda</taxon>
        <taxon>Insecta</taxon>
        <taxon>Pterygota</taxon>
        <taxon>Neoptera</taxon>
        <taxon>Polyneoptera</taxon>
        <taxon>Phasmatodea</taxon>
        <taxon>Verophasmatodea</taxon>
        <taxon>Anareolatae</taxon>
        <taxon>Phasmatidae</taxon>
        <taxon>Eurycanthinae</taxon>
        <taxon>Dryococelus</taxon>
    </lineage>
</organism>
<name>A0ABQ9GJJ0_9NEOP</name>
<dbReference type="InterPro" id="IPR009057">
    <property type="entry name" value="Homeodomain-like_sf"/>
</dbReference>